<dbReference type="GO" id="GO:0000166">
    <property type="term" value="F:nucleotide binding"/>
    <property type="evidence" value="ECO:0007669"/>
    <property type="project" value="InterPro"/>
</dbReference>
<dbReference type="Gene3D" id="3.30.360.10">
    <property type="entry name" value="Dihydrodipicolinate Reductase, domain 2"/>
    <property type="match status" value="1"/>
</dbReference>
<dbReference type="PANTHER" id="PTHR42840">
    <property type="entry name" value="NAD(P)-BINDING ROSSMANN-FOLD SUPERFAMILY PROTEIN-RELATED"/>
    <property type="match status" value="1"/>
</dbReference>
<feature type="domain" description="Gfo/Idh/MocA-like oxidoreductase N-terminal" evidence="1">
    <location>
        <begin position="96"/>
        <end position="158"/>
    </location>
</feature>
<evidence type="ECO:0000313" key="3">
    <source>
        <dbReference type="Proteomes" id="UP000218418"/>
    </source>
</evidence>
<accession>A0A1Z4LXF6</accession>
<dbReference type="Pfam" id="PF01408">
    <property type="entry name" value="GFO_IDH_MocA"/>
    <property type="match status" value="1"/>
</dbReference>
<dbReference type="AlphaFoldDB" id="A0A1Z4LXF6"/>
<dbReference type="InterPro" id="IPR036291">
    <property type="entry name" value="NAD(P)-bd_dom_sf"/>
</dbReference>
<evidence type="ECO:0000313" key="2">
    <source>
        <dbReference type="EMBL" id="BAY85904.1"/>
    </source>
</evidence>
<dbReference type="InterPro" id="IPR000683">
    <property type="entry name" value="Gfo/Idh/MocA-like_OxRdtase_N"/>
</dbReference>
<dbReference type="Proteomes" id="UP000218418">
    <property type="component" value="Chromosome"/>
</dbReference>
<dbReference type="GO" id="GO:0005737">
    <property type="term" value="C:cytoplasm"/>
    <property type="evidence" value="ECO:0007669"/>
    <property type="project" value="TreeGrafter"/>
</dbReference>
<proteinExistence type="predicted"/>
<dbReference type="PANTHER" id="PTHR42840:SF6">
    <property type="entry name" value="BINDING ROSSMANN FOLD OXIDOREDUCTASE, PUTATIVE (AFU_ORTHOLOGUE AFUA_3G11930)-RELATED"/>
    <property type="match status" value="1"/>
</dbReference>
<dbReference type="EMBL" id="AP018227">
    <property type="protein sequence ID" value="BAY85904.1"/>
    <property type="molecule type" value="Genomic_DNA"/>
</dbReference>
<keyword evidence="3" id="KW-1185">Reference proteome</keyword>
<evidence type="ECO:0000259" key="1">
    <source>
        <dbReference type="Pfam" id="PF01408"/>
    </source>
</evidence>
<name>A0A1Z4LXF6_9CYAN</name>
<dbReference type="GO" id="GO:0016491">
    <property type="term" value="F:oxidoreductase activity"/>
    <property type="evidence" value="ECO:0007669"/>
    <property type="project" value="TreeGrafter"/>
</dbReference>
<gene>
    <name evidence="2" type="ORF">NIES267_54100</name>
</gene>
<dbReference type="GO" id="GO:0006740">
    <property type="term" value="P:NADPH regeneration"/>
    <property type="evidence" value="ECO:0007669"/>
    <property type="project" value="TreeGrafter"/>
</dbReference>
<organism evidence="2 3">
    <name type="scientific">Calothrix parasitica NIES-267</name>
    <dbReference type="NCBI Taxonomy" id="1973488"/>
    <lineage>
        <taxon>Bacteria</taxon>
        <taxon>Bacillati</taxon>
        <taxon>Cyanobacteriota</taxon>
        <taxon>Cyanophyceae</taxon>
        <taxon>Nostocales</taxon>
        <taxon>Calotrichaceae</taxon>
        <taxon>Calothrix</taxon>
    </lineage>
</organism>
<dbReference type="OrthoDB" id="9815825at2"/>
<dbReference type="SUPFAM" id="SSF55347">
    <property type="entry name" value="Glyceraldehyde-3-phosphate dehydrogenase-like, C-terminal domain"/>
    <property type="match status" value="1"/>
</dbReference>
<protein>
    <submittedName>
        <fullName evidence="2">WblB protein</fullName>
    </submittedName>
</protein>
<sequence>MTDILVIGTGEYVTGFVRGAAADSDKSAGVIGLVLFDLRSRGKVNQIALCGRDGKTFPGIRNHFTEKIARSYQGIDISVNTFPNDDEYNPQAYQTAIEKMKPGDAVIVVTPDDTHFEMAMTAIRHGLHVLVVKPLVKTLDEHQKLIAAGKEHNVLVAIEMHKRYDPMYSDARDRVRSFGDFSYMNSYMSQPRSQLHTFGKWAGKSSDINYYLNSHHIDLLDWMVSDFARPIKVTALGATGVAKNEFDINTEDTITTTIQWENVKTSNLGISVHTASWIAPKSDVHSQQRFFYMGHQGELQIDQAHRGYTSSTVSGGYGSINPLFMKYEPSNGRFAGQGAYGYQSIEKFIDAVAGINKGGQPEDFDNVIATAAKTLQTTAILEAGRISLDSHKSVEINYSSDEVLVPESLSNFMN</sequence>
<reference evidence="2 3" key="1">
    <citation type="submission" date="2017-06" db="EMBL/GenBank/DDBJ databases">
        <title>Genome sequencing of cyanobaciteial culture collection at National Institute for Environmental Studies (NIES).</title>
        <authorList>
            <person name="Hirose Y."/>
            <person name="Shimura Y."/>
            <person name="Fujisawa T."/>
            <person name="Nakamura Y."/>
            <person name="Kawachi M."/>
        </authorList>
    </citation>
    <scope>NUCLEOTIDE SEQUENCE [LARGE SCALE GENOMIC DNA]</scope>
    <source>
        <strain evidence="2 3">NIES-267</strain>
    </source>
</reference>
<dbReference type="Gene3D" id="3.40.50.720">
    <property type="entry name" value="NAD(P)-binding Rossmann-like Domain"/>
    <property type="match status" value="1"/>
</dbReference>
<dbReference type="SUPFAM" id="SSF51735">
    <property type="entry name" value="NAD(P)-binding Rossmann-fold domains"/>
    <property type="match status" value="1"/>
</dbReference>